<evidence type="ECO:0000313" key="2">
    <source>
        <dbReference type="EMBL" id="JAE05564.1"/>
    </source>
</evidence>
<sequence>MVRSMQDGEPKSKASAQPIAGMRQGEREAGPHLPGEALAQRDPQALAVPGDRQHQLAAAAVRSMAAWWCLAVCQPRMGCCSETFRQEW</sequence>
<feature type="region of interest" description="Disordered" evidence="1">
    <location>
        <begin position="1"/>
        <end position="45"/>
    </location>
</feature>
<accession>A0A0A9F2Y2</accession>
<reference evidence="2" key="1">
    <citation type="submission" date="2014-09" db="EMBL/GenBank/DDBJ databases">
        <authorList>
            <person name="Magalhaes I.L.F."/>
            <person name="Oliveira U."/>
            <person name="Santos F.R."/>
            <person name="Vidigal T.H.D.A."/>
            <person name="Brescovit A.D."/>
            <person name="Santos A.J."/>
        </authorList>
    </citation>
    <scope>NUCLEOTIDE SEQUENCE</scope>
    <source>
        <tissue evidence="2">Shoot tissue taken approximately 20 cm above the soil surface</tissue>
    </source>
</reference>
<dbReference type="EMBL" id="GBRH01192332">
    <property type="protein sequence ID" value="JAE05564.1"/>
    <property type="molecule type" value="Transcribed_RNA"/>
</dbReference>
<feature type="compositionally biased region" description="Basic and acidic residues" evidence="1">
    <location>
        <begin position="1"/>
        <end position="12"/>
    </location>
</feature>
<proteinExistence type="predicted"/>
<reference evidence="2" key="2">
    <citation type="journal article" date="2015" name="Data Brief">
        <title>Shoot transcriptome of the giant reed, Arundo donax.</title>
        <authorList>
            <person name="Barrero R.A."/>
            <person name="Guerrero F.D."/>
            <person name="Moolhuijzen P."/>
            <person name="Goolsby J.A."/>
            <person name="Tidwell J."/>
            <person name="Bellgard S.E."/>
            <person name="Bellgard M.I."/>
        </authorList>
    </citation>
    <scope>NUCLEOTIDE SEQUENCE</scope>
    <source>
        <tissue evidence="2">Shoot tissue taken approximately 20 cm above the soil surface</tissue>
    </source>
</reference>
<organism evidence="2">
    <name type="scientific">Arundo donax</name>
    <name type="common">Giant reed</name>
    <name type="synonym">Donax arundinaceus</name>
    <dbReference type="NCBI Taxonomy" id="35708"/>
    <lineage>
        <taxon>Eukaryota</taxon>
        <taxon>Viridiplantae</taxon>
        <taxon>Streptophyta</taxon>
        <taxon>Embryophyta</taxon>
        <taxon>Tracheophyta</taxon>
        <taxon>Spermatophyta</taxon>
        <taxon>Magnoliopsida</taxon>
        <taxon>Liliopsida</taxon>
        <taxon>Poales</taxon>
        <taxon>Poaceae</taxon>
        <taxon>PACMAD clade</taxon>
        <taxon>Arundinoideae</taxon>
        <taxon>Arundineae</taxon>
        <taxon>Arundo</taxon>
    </lineage>
</organism>
<name>A0A0A9F2Y2_ARUDO</name>
<evidence type="ECO:0000256" key="1">
    <source>
        <dbReference type="SAM" id="MobiDB-lite"/>
    </source>
</evidence>
<protein>
    <submittedName>
        <fullName evidence="2">Uncharacterized protein</fullName>
    </submittedName>
</protein>
<dbReference type="AlphaFoldDB" id="A0A0A9F2Y2"/>